<reference evidence="2 3" key="1">
    <citation type="submission" date="2020-09" db="EMBL/GenBank/DDBJ databases">
        <title>Flavimobilis rhizosphaerae sp. nov., isolated from rhizosphere soil of Spartina alterniflora.</title>
        <authorList>
            <person name="Hanqin C."/>
        </authorList>
    </citation>
    <scope>NUCLEOTIDE SEQUENCE [LARGE SCALE GENOMIC DNA]</scope>
    <source>
        <strain evidence="2 3">GY 10621</strain>
    </source>
</reference>
<dbReference type="Proteomes" id="UP000642107">
    <property type="component" value="Unassembled WGS sequence"/>
</dbReference>
<dbReference type="Gene3D" id="2.80.10.50">
    <property type="match status" value="1"/>
</dbReference>
<dbReference type="SUPFAM" id="SSF50370">
    <property type="entry name" value="Ricin B-like lectins"/>
    <property type="match status" value="1"/>
</dbReference>
<sequence>MNVRASTRRTVTVVVAAMLATLLASTGAAWAYWTATANLTASIKLSDVRVALGGTSGLTTTFANEALVSTTSFTVSNPGSETGAVTLRVVPGTASSLRGTLRLELWRQAGGSCATTSGTVTTGTWATISAPVGNLAAGTTQTWCARTTATSREAIAHVSGTQSATTSLVASMSVSGGAVTDTAAVTHSTRLVYPAANVTSLLPANASAWFTIQRGQATTRCLDVAYSGGTGAAVLGYGCLTSPNQRWRIAAVAGGAPGRVTFQPMHGSGLPTRIAVNGTNVQVSTASDVASQRWFYQAVSATTFQLVDETGGRCLTTGVEEYDPSTVVACSDALRSRQVFGATRHPLAMTVSGDQVRFSFGTVPGGAAVSAGWEDLRLQVSSGGTWTDVVGTSRDDVSITAPRAALTTGTNIAYRIVRTAGGTTYVLYDGIQITRSGTTVTIVRGNG</sequence>
<dbReference type="PROSITE" id="PS50231">
    <property type="entry name" value="RICIN_B_LECTIN"/>
    <property type="match status" value="1"/>
</dbReference>
<keyword evidence="1" id="KW-0732">Signal</keyword>
<evidence type="ECO:0000256" key="1">
    <source>
        <dbReference type="SAM" id="SignalP"/>
    </source>
</evidence>
<proteinExistence type="predicted"/>
<dbReference type="RefSeq" id="WP_192279305.1">
    <property type="nucleotide sequence ID" value="NZ_JACZDF010000003.1"/>
</dbReference>
<dbReference type="InterPro" id="IPR035992">
    <property type="entry name" value="Ricin_B-like_lectins"/>
</dbReference>
<dbReference type="EMBL" id="JACZDF010000003">
    <property type="protein sequence ID" value="MBD9699340.1"/>
    <property type="molecule type" value="Genomic_DNA"/>
</dbReference>
<dbReference type="CDD" id="cd00161">
    <property type="entry name" value="beta-trefoil_Ricin-like"/>
    <property type="match status" value="1"/>
</dbReference>
<evidence type="ECO:0000313" key="3">
    <source>
        <dbReference type="Proteomes" id="UP000642107"/>
    </source>
</evidence>
<organism evidence="2 3">
    <name type="scientific">Flavimobilis rhizosphaerae</name>
    <dbReference type="NCBI Taxonomy" id="2775421"/>
    <lineage>
        <taxon>Bacteria</taxon>
        <taxon>Bacillati</taxon>
        <taxon>Actinomycetota</taxon>
        <taxon>Actinomycetes</taxon>
        <taxon>Micrococcales</taxon>
        <taxon>Jonesiaceae</taxon>
        <taxon>Flavimobilis</taxon>
    </lineage>
</organism>
<name>A0ABR9DTM2_9MICO</name>
<gene>
    <name evidence="2" type="ORF">IGS67_07520</name>
</gene>
<comment type="caution">
    <text evidence="2">The sequence shown here is derived from an EMBL/GenBank/DDBJ whole genome shotgun (WGS) entry which is preliminary data.</text>
</comment>
<keyword evidence="3" id="KW-1185">Reference proteome</keyword>
<feature type="chain" id="PRO_5046266808" evidence="1">
    <location>
        <begin position="32"/>
        <end position="447"/>
    </location>
</feature>
<evidence type="ECO:0000313" key="2">
    <source>
        <dbReference type="EMBL" id="MBD9699340.1"/>
    </source>
</evidence>
<feature type="signal peptide" evidence="1">
    <location>
        <begin position="1"/>
        <end position="31"/>
    </location>
</feature>
<accession>A0ABR9DTM2</accession>
<protein>
    <submittedName>
        <fullName evidence="2">RICIN domain-containing protein</fullName>
    </submittedName>
</protein>